<evidence type="ECO:0000313" key="3">
    <source>
        <dbReference type="EMBL" id="CDZ96945.1"/>
    </source>
</evidence>
<organism evidence="3">
    <name type="scientific">Phaffia rhodozyma</name>
    <name type="common">Yeast</name>
    <name type="synonym">Xanthophyllomyces dendrorhous</name>
    <dbReference type="NCBI Taxonomy" id="264483"/>
    <lineage>
        <taxon>Eukaryota</taxon>
        <taxon>Fungi</taxon>
        <taxon>Dikarya</taxon>
        <taxon>Basidiomycota</taxon>
        <taxon>Agaricomycotina</taxon>
        <taxon>Tremellomycetes</taxon>
        <taxon>Cystofilobasidiales</taxon>
        <taxon>Mrakiaceae</taxon>
        <taxon>Phaffia</taxon>
    </lineage>
</organism>
<feature type="compositionally biased region" description="Basic and acidic residues" evidence="1">
    <location>
        <begin position="1"/>
        <end position="15"/>
    </location>
</feature>
<sequence>MSEQPEPKPEGEGGPKGEPINIKVASSDGTDVHFKIKTTTKFSKLKSAYAQRVGKSVSTIRFLFDGTAVGDDDTPASLSMEDQDSIDVMIEQIGGCRRPSL</sequence>
<dbReference type="AlphaFoldDB" id="A0A0F7SFC6"/>
<feature type="region of interest" description="Disordered" evidence="1">
    <location>
        <begin position="1"/>
        <end position="24"/>
    </location>
</feature>
<name>A0A0F7SFC6_PHARH</name>
<protein>
    <submittedName>
        <fullName evidence="3">Ubiquitin-like proteins</fullName>
    </submittedName>
</protein>
<dbReference type="InterPro" id="IPR022617">
    <property type="entry name" value="Rad60/SUMO-like_dom"/>
</dbReference>
<dbReference type="PROSITE" id="PS50053">
    <property type="entry name" value="UBIQUITIN_2"/>
    <property type="match status" value="1"/>
</dbReference>
<accession>A0A0F7SFC6</accession>
<dbReference type="Gene3D" id="3.10.20.90">
    <property type="entry name" value="Phosphatidylinositol 3-kinase Catalytic Subunit, Chain A, domain 1"/>
    <property type="match status" value="1"/>
</dbReference>
<dbReference type="FunFam" id="3.10.20.90:FF:000202">
    <property type="entry name" value="Small ubiquitin-related modifier I"/>
    <property type="match status" value="1"/>
</dbReference>
<dbReference type="SUPFAM" id="SSF54236">
    <property type="entry name" value="Ubiquitin-like"/>
    <property type="match status" value="1"/>
</dbReference>
<dbReference type="SMART" id="SM00213">
    <property type="entry name" value="UBQ"/>
    <property type="match status" value="1"/>
</dbReference>
<evidence type="ECO:0000256" key="1">
    <source>
        <dbReference type="SAM" id="MobiDB-lite"/>
    </source>
</evidence>
<dbReference type="EMBL" id="LN483167">
    <property type="protein sequence ID" value="CDZ96945.1"/>
    <property type="molecule type" value="Genomic_DNA"/>
</dbReference>
<dbReference type="PANTHER" id="PTHR10562">
    <property type="entry name" value="SMALL UBIQUITIN-RELATED MODIFIER"/>
    <property type="match status" value="1"/>
</dbReference>
<reference evidence="3" key="1">
    <citation type="submission" date="2014-08" db="EMBL/GenBank/DDBJ databases">
        <authorList>
            <person name="Sharma Rahul"/>
            <person name="Thines Marco"/>
        </authorList>
    </citation>
    <scope>NUCLEOTIDE SEQUENCE</scope>
</reference>
<dbReference type="InterPro" id="IPR000626">
    <property type="entry name" value="Ubiquitin-like_dom"/>
</dbReference>
<feature type="domain" description="Ubiquitin-like" evidence="2">
    <location>
        <begin position="20"/>
        <end position="95"/>
    </location>
</feature>
<dbReference type="InterPro" id="IPR029071">
    <property type="entry name" value="Ubiquitin-like_domsf"/>
</dbReference>
<proteinExistence type="predicted"/>
<evidence type="ECO:0000259" key="2">
    <source>
        <dbReference type="PROSITE" id="PS50053"/>
    </source>
</evidence>
<dbReference type="Pfam" id="PF11976">
    <property type="entry name" value="Rad60-SLD"/>
    <property type="match status" value="1"/>
</dbReference>